<dbReference type="AlphaFoldDB" id="A0A8J3QSW3"/>
<accession>A0A8J3QSW3</accession>
<dbReference type="Proteomes" id="UP000642748">
    <property type="component" value="Unassembled WGS sequence"/>
</dbReference>
<sequence length="53" mass="6156">MRDYGMRAYLDGENAFTYGLLYAAQRETAERAVADLPRIRHRAGRGKVRRWLG</sequence>
<dbReference type="RefSeq" id="WP_203919898.1">
    <property type="nucleotide sequence ID" value="NZ_BONZ01000041.1"/>
</dbReference>
<gene>
    <name evidence="1" type="ORF">Raf01_44810</name>
</gene>
<name>A0A8J3QSW3_9ACTN</name>
<evidence type="ECO:0000313" key="1">
    <source>
        <dbReference type="EMBL" id="GIH16309.1"/>
    </source>
</evidence>
<evidence type="ECO:0000313" key="2">
    <source>
        <dbReference type="Proteomes" id="UP000642748"/>
    </source>
</evidence>
<comment type="caution">
    <text evidence="1">The sequence shown here is derived from an EMBL/GenBank/DDBJ whole genome shotgun (WGS) entry which is preliminary data.</text>
</comment>
<dbReference type="EMBL" id="BONZ01000041">
    <property type="protein sequence ID" value="GIH16309.1"/>
    <property type="molecule type" value="Genomic_DNA"/>
</dbReference>
<reference evidence="1" key="1">
    <citation type="submission" date="2021-01" db="EMBL/GenBank/DDBJ databases">
        <title>Whole genome shotgun sequence of Rugosimonospora africana NBRC 104875.</title>
        <authorList>
            <person name="Komaki H."/>
            <person name="Tamura T."/>
        </authorList>
    </citation>
    <scope>NUCLEOTIDE SEQUENCE</scope>
    <source>
        <strain evidence="1">NBRC 104875</strain>
    </source>
</reference>
<protein>
    <submittedName>
        <fullName evidence="1">Uncharacterized protein</fullName>
    </submittedName>
</protein>
<proteinExistence type="predicted"/>
<keyword evidence="2" id="KW-1185">Reference proteome</keyword>
<organism evidence="1 2">
    <name type="scientific">Rugosimonospora africana</name>
    <dbReference type="NCBI Taxonomy" id="556532"/>
    <lineage>
        <taxon>Bacteria</taxon>
        <taxon>Bacillati</taxon>
        <taxon>Actinomycetota</taxon>
        <taxon>Actinomycetes</taxon>
        <taxon>Micromonosporales</taxon>
        <taxon>Micromonosporaceae</taxon>
        <taxon>Rugosimonospora</taxon>
    </lineage>
</organism>